<feature type="region of interest" description="Disordered" evidence="1">
    <location>
        <begin position="783"/>
        <end position="811"/>
    </location>
</feature>
<gene>
    <name evidence="2" type="ORF">PPERSA_10738</name>
</gene>
<protein>
    <submittedName>
        <fullName evidence="2">Uncharacterized protein</fullName>
    </submittedName>
</protein>
<dbReference type="Proteomes" id="UP000054937">
    <property type="component" value="Unassembled WGS sequence"/>
</dbReference>
<dbReference type="InParanoid" id="A0A0V0QDG1"/>
<evidence type="ECO:0000256" key="1">
    <source>
        <dbReference type="SAM" id="MobiDB-lite"/>
    </source>
</evidence>
<accession>A0A0V0QDG1</accession>
<proteinExistence type="predicted"/>
<evidence type="ECO:0000313" key="2">
    <source>
        <dbReference type="EMBL" id="KRX00239.1"/>
    </source>
</evidence>
<feature type="compositionally biased region" description="Polar residues" evidence="1">
    <location>
        <begin position="791"/>
        <end position="800"/>
    </location>
</feature>
<reference evidence="2 3" key="1">
    <citation type="journal article" date="2015" name="Sci. Rep.">
        <title>Genome of the facultative scuticociliatosis pathogen Pseudocohnilembus persalinus provides insight into its virulence through horizontal gene transfer.</title>
        <authorList>
            <person name="Xiong J."/>
            <person name="Wang G."/>
            <person name="Cheng J."/>
            <person name="Tian M."/>
            <person name="Pan X."/>
            <person name="Warren A."/>
            <person name="Jiang C."/>
            <person name="Yuan D."/>
            <person name="Miao W."/>
        </authorList>
    </citation>
    <scope>NUCLEOTIDE SEQUENCE [LARGE SCALE GENOMIC DNA]</scope>
    <source>
        <strain evidence="2">36N120E</strain>
    </source>
</reference>
<name>A0A0V0QDG1_PSEPJ</name>
<evidence type="ECO:0000313" key="3">
    <source>
        <dbReference type="Proteomes" id="UP000054937"/>
    </source>
</evidence>
<comment type="caution">
    <text evidence="2">The sequence shown here is derived from an EMBL/GenBank/DDBJ whole genome shotgun (WGS) entry which is preliminary data.</text>
</comment>
<dbReference type="AlphaFoldDB" id="A0A0V0QDG1"/>
<dbReference type="EMBL" id="LDAU01000194">
    <property type="protein sequence ID" value="KRX00239.1"/>
    <property type="molecule type" value="Genomic_DNA"/>
</dbReference>
<organism evidence="2 3">
    <name type="scientific">Pseudocohnilembus persalinus</name>
    <name type="common">Ciliate</name>
    <dbReference type="NCBI Taxonomy" id="266149"/>
    <lineage>
        <taxon>Eukaryota</taxon>
        <taxon>Sar</taxon>
        <taxon>Alveolata</taxon>
        <taxon>Ciliophora</taxon>
        <taxon>Intramacronucleata</taxon>
        <taxon>Oligohymenophorea</taxon>
        <taxon>Scuticociliatia</taxon>
        <taxon>Philasterida</taxon>
        <taxon>Pseudocohnilembidae</taxon>
        <taxon>Pseudocohnilembus</taxon>
    </lineage>
</organism>
<keyword evidence="3" id="KW-1185">Reference proteome</keyword>
<sequence>MDQQICNYQSLQEDEDSASDDILNIINVLELIKKDKSKIEKKIMKYSQTGYYFYEELEYNSESFTKKVFLEIPLQKETCEKLDIELLIDEIFDLMFKFSNKNIIFCLKIVDKEQHNFDISEVRKKNEMIIEFEHIKFSSRSNFPEYDVKANFSKGYDSQIHYIYRYYKIIMEHFSKRKEFILQVNYEIPQQSKEIVYIGDLENVINSFGQKYIKLNWDGYVEGNLNYYQKNIVKRDKFQQKAINLILKQGKENQMENIIIMMPFQVDFNPMDLKDIFKLKSLKYFQLHMQRKNEKQFDAQKSDNYFTYDSQKSCFEFKNSYINQMQHVFHIEEKDFFHGFSSKIIKNADSQIFVEFLNFKTEQENSVQQQDEKDIENDQEIKDNFQKIQSNSILLNNNQNLSINQQLKLQQEQNLIKLEQNQELDKKGIDIIQQPQLKSKKKMGNGKINQITNLLINCHQSQHHEQIQNNTYLKLMSHPKFQIKNLEIYNLSSENGFKNLNRFIRQNFDKEQKQNTIHLSQKNNNYDNFYYQKEEIKELLEICKDFNFRHINLEGLSIDENGLFDIIQLILDFRIHFKNFFFNNKLLEYHKSEEDGQEILEIHFWNLQYQNIKKILKKVENQQIRNPLIFRFSIEYQSNGNSKESEGGFLSYFFLFLSNYVPRIKIQKFKFLASENVYQQNHYKIITQTLVDLIVRGQIQNFLLEFNPHSYMAINLASINKAREYYSKQQLDVLEDYVADDEYSEQKNQLMNFQFLNPFTQQLQYNNFFDLQKQIQNQNQNGIVPQQGQNRDNNGENLMSDTEGDYPNVQDGENQWSRYTQKNKCLQMVQDKIQQQKQLIYVLKILKDNEQFQDMRNEKKLEISNFLYYGKQDNDKNQIQKLRKKKKIQGLQDDMGQYPQFNRDILNQQ</sequence>